<evidence type="ECO:0000256" key="7">
    <source>
        <dbReference type="ARBA" id="ARBA00023015"/>
    </source>
</evidence>
<dbReference type="PANTHER" id="PTHR32071:SF17">
    <property type="entry name" value="TRANSCRIPTIONAL REGULATOR (NTRC FAMILY)"/>
    <property type="match status" value="1"/>
</dbReference>
<accession>A0A1T4P7N0</accession>
<dbReference type="PROSITE" id="PS00675">
    <property type="entry name" value="SIGMA54_INTERACT_1"/>
    <property type="match status" value="1"/>
</dbReference>
<dbReference type="PROSITE" id="PS50045">
    <property type="entry name" value="SIGMA54_INTERACT_4"/>
    <property type="match status" value="1"/>
</dbReference>
<dbReference type="Gene3D" id="3.40.50.300">
    <property type="entry name" value="P-loop containing nucleotide triphosphate hydrolases"/>
    <property type="match status" value="1"/>
</dbReference>
<keyword evidence="4" id="KW-0547">Nucleotide-binding</keyword>
<dbReference type="SUPFAM" id="SSF52540">
    <property type="entry name" value="P-loop containing nucleoside triphosphate hydrolases"/>
    <property type="match status" value="1"/>
</dbReference>
<keyword evidence="2" id="KW-0963">Cytoplasm</keyword>
<dbReference type="Pfam" id="PF00158">
    <property type="entry name" value="Sigma54_activat"/>
    <property type="match status" value="1"/>
</dbReference>
<dbReference type="InterPro" id="IPR002078">
    <property type="entry name" value="Sigma_54_int"/>
</dbReference>
<evidence type="ECO:0000313" key="14">
    <source>
        <dbReference type="EMBL" id="SJZ87504.1"/>
    </source>
</evidence>
<dbReference type="PANTHER" id="PTHR32071">
    <property type="entry name" value="TRANSCRIPTIONAL REGULATORY PROTEIN"/>
    <property type="match status" value="1"/>
</dbReference>
<dbReference type="InterPro" id="IPR025944">
    <property type="entry name" value="Sigma_54_int_dom_CS"/>
</dbReference>
<dbReference type="Pfam" id="PF25601">
    <property type="entry name" value="AAA_lid_14"/>
    <property type="match status" value="1"/>
</dbReference>
<feature type="domain" description="Sigma-54 factor interaction" evidence="12">
    <location>
        <begin position="140"/>
        <end position="369"/>
    </location>
</feature>
<evidence type="ECO:0000259" key="12">
    <source>
        <dbReference type="PROSITE" id="PS50045"/>
    </source>
</evidence>
<feature type="modified residue" description="4-aspartylphosphate" evidence="11">
    <location>
        <position position="53"/>
    </location>
</feature>
<keyword evidence="5" id="KW-0067">ATP-binding</keyword>
<keyword evidence="8" id="KW-0238">DNA-binding</keyword>
<evidence type="ECO:0000259" key="13">
    <source>
        <dbReference type="PROSITE" id="PS50110"/>
    </source>
</evidence>
<evidence type="ECO:0000256" key="10">
    <source>
        <dbReference type="ARBA" id="ARBA00023163"/>
    </source>
</evidence>
<dbReference type="PROSITE" id="PS00676">
    <property type="entry name" value="SIGMA54_INTERACT_2"/>
    <property type="match status" value="1"/>
</dbReference>
<dbReference type="CDD" id="cd17550">
    <property type="entry name" value="REC_NtrX-like"/>
    <property type="match status" value="1"/>
</dbReference>
<dbReference type="FunFam" id="3.40.50.300:FF:000006">
    <property type="entry name" value="DNA-binding transcriptional regulator NtrC"/>
    <property type="match status" value="1"/>
</dbReference>
<dbReference type="GO" id="GO:0005524">
    <property type="term" value="F:ATP binding"/>
    <property type="evidence" value="ECO:0007669"/>
    <property type="project" value="UniProtKB-KW"/>
</dbReference>
<dbReference type="GO" id="GO:0006355">
    <property type="term" value="P:regulation of DNA-templated transcription"/>
    <property type="evidence" value="ECO:0007669"/>
    <property type="project" value="InterPro"/>
</dbReference>
<dbReference type="SUPFAM" id="SSF52172">
    <property type="entry name" value="CheY-like"/>
    <property type="match status" value="1"/>
</dbReference>
<evidence type="ECO:0000256" key="11">
    <source>
        <dbReference type="PROSITE-ProRule" id="PRU00169"/>
    </source>
</evidence>
<evidence type="ECO:0000256" key="3">
    <source>
        <dbReference type="ARBA" id="ARBA00022553"/>
    </source>
</evidence>
<keyword evidence="3 11" id="KW-0597">Phosphoprotein</keyword>
<dbReference type="AlphaFoldDB" id="A0A1T4P7N0"/>
<dbReference type="GO" id="GO:0043565">
    <property type="term" value="F:sequence-specific DNA binding"/>
    <property type="evidence" value="ECO:0007669"/>
    <property type="project" value="InterPro"/>
</dbReference>
<keyword evidence="10" id="KW-0804">Transcription</keyword>
<gene>
    <name evidence="14" type="ORF">SAMN02745119_01869</name>
</gene>
<dbReference type="SMART" id="SM00382">
    <property type="entry name" value="AAA"/>
    <property type="match status" value="1"/>
</dbReference>
<evidence type="ECO:0000256" key="4">
    <source>
        <dbReference type="ARBA" id="ARBA00022741"/>
    </source>
</evidence>
<protein>
    <submittedName>
        <fullName evidence="14">Two component, sigma54 specific, transcriptional regulator, Fis family</fullName>
    </submittedName>
</protein>
<dbReference type="RefSeq" id="WP_078790158.1">
    <property type="nucleotide sequence ID" value="NZ_FUWR01000009.1"/>
</dbReference>
<dbReference type="FunFam" id="1.10.8.60:FF:000014">
    <property type="entry name" value="DNA-binding transcriptional regulator NtrC"/>
    <property type="match status" value="1"/>
</dbReference>
<dbReference type="Pfam" id="PF00072">
    <property type="entry name" value="Response_reg"/>
    <property type="match status" value="1"/>
</dbReference>
<keyword evidence="6" id="KW-0902">Two-component regulatory system</keyword>
<dbReference type="InterPro" id="IPR009057">
    <property type="entry name" value="Homeodomain-like_sf"/>
</dbReference>
<dbReference type="CDD" id="cd00009">
    <property type="entry name" value="AAA"/>
    <property type="match status" value="1"/>
</dbReference>
<evidence type="ECO:0000256" key="8">
    <source>
        <dbReference type="ARBA" id="ARBA00023125"/>
    </source>
</evidence>
<evidence type="ECO:0000256" key="9">
    <source>
        <dbReference type="ARBA" id="ARBA00023159"/>
    </source>
</evidence>
<dbReference type="Gene3D" id="1.10.10.60">
    <property type="entry name" value="Homeodomain-like"/>
    <property type="match status" value="1"/>
</dbReference>
<organism evidence="14 15">
    <name type="scientific">Trichlorobacter thiogenes</name>
    <dbReference type="NCBI Taxonomy" id="115783"/>
    <lineage>
        <taxon>Bacteria</taxon>
        <taxon>Pseudomonadati</taxon>
        <taxon>Thermodesulfobacteriota</taxon>
        <taxon>Desulfuromonadia</taxon>
        <taxon>Geobacterales</taxon>
        <taxon>Geobacteraceae</taxon>
        <taxon>Trichlorobacter</taxon>
    </lineage>
</organism>
<dbReference type="InterPro" id="IPR058031">
    <property type="entry name" value="AAA_lid_NorR"/>
</dbReference>
<keyword evidence="9" id="KW-0010">Activator</keyword>
<proteinExistence type="predicted"/>
<evidence type="ECO:0000256" key="5">
    <source>
        <dbReference type="ARBA" id="ARBA00022840"/>
    </source>
</evidence>
<reference evidence="15" key="1">
    <citation type="submission" date="2017-02" db="EMBL/GenBank/DDBJ databases">
        <authorList>
            <person name="Varghese N."/>
            <person name="Submissions S."/>
        </authorList>
    </citation>
    <scope>NUCLEOTIDE SEQUENCE [LARGE SCALE GENOMIC DNA]</scope>
    <source>
        <strain evidence="15">ATCC BAA-34</strain>
    </source>
</reference>
<evidence type="ECO:0000256" key="1">
    <source>
        <dbReference type="ARBA" id="ARBA00004496"/>
    </source>
</evidence>
<dbReference type="GO" id="GO:0000160">
    <property type="term" value="P:phosphorelay signal transduction system"/>
    <property type="evidence" value="ECO:0007669"/>
    <property type="project" value="UniProtKB-KW"/>
</dbReference>
<name>A0A1T4P7N0_9BACT</name>
<dbReference type="FunFam" id="3.40.50.2300:FF:000018">
    <property type="entry name" value="DNA-binding transcriptional regulator NtrC"/>
    <property type="match status" value="1"/>
</dbReference>
<dbReference type="InterPro" id="IPR001789">
    <property type="entry name" value="Sig_transdc_resp-reg_receiver"/>
</dbReference>
<sequence length="460" mass="51631">MSKLILLVDDEESIRISLCGILEDEGYQVLHAENGADALDLIREEVPDIVLLDIWMPGMDGIQTLDRIRNLFPDLTVVMMSGHGTIETAVKATRMGAFDFIEKPFSLDKVLITIANALNFKELRKENEALRQSVQKEHEMVGSSAGIELLRAQVQRVAPASTPVLILGEEGVGKELVARAIHHYSTRRDKPFVSINCMAVPEQLLADELFGHERGAYLGADSQKRGRLDLADGGTLFLDEIQELSLKAQGELLRILTEQCFERCGGSRPVRVDVRVVAASSRSLSQVVKDGLFREDLYQQLQVVPLELSPLRERREDIPLLVRHFVRLFHRREGWEPKTFDDSALACLQTYDWPGNVRELKNIVERILIMAAGPVVTADELPELMPGGSCRAGADEPASMDDEESGIGSLRSARERFERDFIMQVLQQSLWDLDKAATVLEMERTALQRKLLHYGLKPQE</sequence>
<feature type="domain" description="Response regulatory" evidence="13">
    <location>
        <begin position="4"/>
        <end position="118"/>
    </location>
</feature>
<comment type="subcellular location">
    <subcellularLocation>
        <location evidence="1">Cytoplasm</location>
    </subcellularLocation>
</comment>
<dbReference type="SMART" id="SM00448">
    <property type="entry name" value="REC"/>
    <property type="match status" value="1"/>
</dbReference>
<dbReference type="InterPro" id="IPR003593">
    <property type="entry name" value="AAA+_ATPase"/>
</dbReference>
<dbReference type="Gene3D" id="1.10.8.60">
    <property type="match status" value="1"/>
</dbReference>
<dbReference type="EMBL" id="FUWR01000009">
    <property type="protein sequence ID" value="SJZ87504.1"/>
    <property type="molecule type" value="Genomic_DNA"/>
</dbReference>
<dbReference type="InterPro" id="IPR027417">
    <property type="entry name" value="P-loop_NTPase"/>
</dbReference>
<keyword evidence="15" id="KW-1185">Reference proteome</keyword>
<evidence type="ECO:0000256" key="6">
    <source>
        <dbReference type="ARBA" id="ARBA00023012"/>
    </source>
</evidence>
<dbReference type="Gene3D" id="3.40.50.2300">
    <property type="match status" value="1"/>
</dbReference>
<dbReference type="PROSITE" id="PS00688">
    <property type="entry name" value="SIGMA54_INTERACT_3"/>
    <property type="match status" value="1"/>
</dbReference>
<dbReference type="Proteomes" id="UP000190102">
    <property type="component" value="Unassembled WGS sequence"/>
</dbReference>
<dbReference type="OrthoDB" id="9814761at2"/>
<dbReference type="InterPro" id="IPR011006">
    <property type="entry name" value="CheY-like_superfamily"/>
</dbReference>
<evidence type="ECO:0000313" key="15">
    <source>
        <dbReference type="Proteomes" id="UP000190102"/>
    </source>
</evidence>
<dbReference type="STRING" id="115783.SAMN02745119_01869"/>
<dbReference type="Pfam" id="PF02954">
    <property type="entry name" value="HTH_8"/>
    <property type="match status" value="1"/>
</dbReference>
<keyword evidence="7" id="KW-0805">Transcription regulation</keyword>
<dbReference type="InterPro" id="IPR002197">
    <property type="entry name" value="HTH_Fis"/>
</dbReference>
<evidence type="ECO:0000256" key="2">
    <source>
        <dbReference type="ARBA" id="ARBA00022490"/>
    </source>
</evidence>
<dbReference type="GO" id="GO:0005737">
    <property type="term" value="C:cytoplasm"/>
    <property type="evidence" value="ECO:0007669"/>
    <property type="project" value="UniProtKB-SubCell"/>
</dbReference>
<dbReference type="InterPro" id="IPR025943">
    <property type="entry name" value="Sigma_54_int_dom_ATP-bd_2"/>
</dbReference>
<dbReference type="PROSITE" id="PS50110">
    <property type="entry name" value="RESPONSE_REGULATORY"/>
    <property type="match status" value="1"/>
</dbReference>
<dbReference type="InterPro" id="IPR025662">
    <property type="entry name" value="Sigma_54_int_dom_ATP-bd_1"/>
</dbReference>
<dbReference type="SUPFAM" id="SSF46689">
    <property type="entry name" value="Homeodomain-like"/>
    <property type="match status" value="1"/>
</dbReference>